<feature type="compositionally biased region" description="Acidic residues" evidence="1">
    <location>
        <begin position="45"/>
        <end position="55"/>
    </location>
</feature>
<dbReference type="AlphaFoldDB" id="A0AAJ0EPP6"/>
<feature type="non-terminal residue" evidence="2">
    <location>
        <position position="71"/>
    </location>
</feature>
<dbReference type="RefSeq" id="XP_060421588.1">
    <property type="nucleotide sequence ID" value="XM_060567663.1"/>
</dbReference>
<reference evidence="2" key="1">
    <citation type="submission" date="2021-06" db="EMBL/GenBank/DDBJ databases">
        <title>Comparative genomics, transcriptomics and evolutionary studies reveal genomic signatures of adaptation to plant cell wall in hemibiotrophic fungi.</title>
        <authorList>
            <consortium name="DOE Joint Genome Institute"/>
            <person name="Baroncelli R."/>
            <person name="Diaz J.F."/>
            <person name="Benocci T."/>
            <person name="Peng M."/>
            <person name="Battaglia E."/>
            <person name="Haridas S."/>
            <person name="Andreopoulos W."/>
            <person name="Labutti K."/>
            <person name="Pangilinan J."/>
            <person name="Floch G.L."/>
            <person name="Makela M.R."/>
            <person name="Henrissat B."/>
            <person name="Grigoriev I.V."/>
            <person name="Crouch J.A."/>
            <person name="De Vries R.P."/>
            <person name="Sukno S.A."/>
            <person name="Thon M.R."/>
        </authorList>
    </citation>
    <scope>NUCLEOTIDE SEQUENCE</scope>
    <source>
        <strain evidence="2">CBS 193.32</strain>
    </source>
</reference>
<dbReference type="Proteomes" id="UP001224890">
    <property type="component" value="Unassembled WGS sequence"/>
</dbReference>
<sequence>LARIWHHVGGSICPPASDFLDFEPLKLHLNSLGQRVEDQDRDENTNDEEDDEEEEKLMACRIDCGDLEKQA</sequence>
<name>A0AAJ0EPP6_9PEZI</name>
<organism evidence="2 3">
    <name type="scientific">Colletotrichum godetiae</name>
    <dbReference type="NCBI Taxonomy" id="1209918"/>
    <lineage>
        <taxon>Eukaryota</taxon>
        <taxon>Fungi</taxon>
        <taxon>Dikarya</taxon>
        <taxon>Ascomycota</taxon>
        <taxon>Pezizomycotina</taxon>
        <taxon>Sordariomycetes</taxon>
        <taxon>Hypocreomycetidae</taxon>
        <taxon>Glomerellales</taxon>
        <taxon>Glomerellaceae</taxon>
        <taxon>Colletotrichum</taxon>
        <taxon>Colletotrichum acutatum species complex</taxon>
    </lineage>
</organism>
<dbReference type="EMBL" id="JAHMHR010000117">
    <property type="protein sequence ID" value="KAK1656824.1"/>
    <property type="molecule type" value="Genomic_DNA"/>
</dbReference>
<evidence type="ECO:0000313" key="3">
    <source>
        <dbReference type="Proteomes" id="UP001224890"/>
    </source>
</evidence>
<accession>A0AAJ0EPP6</accession>
<evidence type="ECO:0000256" key="1">
    <source>
        <dbReference type="SAM" id="MobiDB-lite"/>
    </source>
</evidence>
<dbReference type="GeneID" id="85452189"/>
<feature type="non-terminal residue" evidence="2">
    <location>
        <position position="1"/>
    </location>
</feature>
<gene>
    <name evidence="2" type="ORF">BDP55DRAFT_506245</name>
</gene>
<comment type="caution">
    <text evidence="2">The sequence shown here is derived from an EMBL/GenBank/DDBJ whole genome shotgun (WGS) entry which is preliminary data.</text>
</comment>
<feature type="compositionally biased region" description="Basic and acidic residues" evidence="1">
    <location>
        <begin position="35"/>
        <end position="44"/>
    </location>
</feature>
<feature type="region of interest" description="Disordered" evidence="1">
    <location>
        <begin position="33"/>
        <end position="56"/>
    </location>
</feature>
<evidence type="ECO:0000313" key="2">
    <source>
        <dbReference type="EMBL" id="KAK1656824.1"/>
    </source>
</evidence>
<protein>
    <submittedName>
        <fullName evidence="2">Uncharacterized protein</fullName>
    </submittedName>
</protein>
<keyword evidence="3" id="KW-1185">Reference proteome</keyword>
<proteinExistence type="predicted"/>